<gene>
    <name evidence="5" type="ORF">H4F90_01165</name>
</gene>
<proteinExistence type="inferred from homology"/>
<dbReference type="AlphaFoldDB" id="A0A839HMU0"/>
<name>A0A839HMU0_9BURK</name>
<evidence type="ECO:0000313" key="6">
    <source>
        <dbReference type="Proteomes" id="UP000586093"/>
    </source>
</evidence>
<accession>A0A839HMU0</accession>
<dbReference type="PANTHER" id="PTHR48081:SF30">
    <property type="entry name" value="ACETYL-HYDROLASE LIPR-RELATED"/>
    <property type="match status" value="1"/>
</dbReference>
<keyword evidence="2 5" id="KW-0378">Hydrolase</keyword>
<dbReference type="GO" id="GO:0004806">
    <property type="term" value="F:triacylglycerol lipase activity"/>
    <property type="evidence" value="ECO:0007669"/>
    <property type="project" value="TreeGrafter"/>
</dbReference>
<feature type="signal peptide" evidence="3">
    <location>
        <begin position="1"/>
        <end position="23"/>
    </location>
</feature>
<dbReference type="Proteomes" id="UP000586093">
    <property type="component" value="Unassembled WGS sequence"/>
</dbReference>
<evidence type="ECO:0000256" key="2">
    <source>
        <dbReference type="ARBA" id="ARBA00022801"/>
    </source>
</evidence>
<feature type="chain" id="PRO_5032295191" evidence="3">
    <location>
        <begin position="24"/>
        <end position="328"/>
    </location>
</feature>
<sequence>MSLSFFRILLLACAGLLHLPVEAQVSCTGKSLGLAPGKSVYKDIAYDGDVRTKFDLYYPAAVRANYPLVVLYHEGAFLYGDKSGYASTALDYQAWGVAVAVVNYRYANAGTKNPNLEADPEKGVLRSLRDGQRALQFIRCHAAALKIQPANIVLQGRSAGASMALWIGLQSEQAQPKSADPVARQSTRVRGIVASVPQASLDGSVWEKLVFKAYPYFSLDHMADFGAILYDLRRFDRYKFYNDARIISYRKRVNYLDQLSADDPELWVDSDEAVGPPSPHHPYHVLELKKRADAVRVKGSYATPKAPELKLQAKETVKAFVARKFQGR</sequence>
<keyword evidence="3" id="KW-0732">Signal</keyword>
<keyword evidence="6" id="KW-1185">Reference proteome</keyword>
<organism evidence="5 6">
    <name type="scientific">Aquariibacter albus</name>
    <dbReference type="NCBI Taxonomy" id="2759899"/>
    <lineage>
        <taxon>Bacteria</taxon>
        <taxon>Pseudomonadati</taxon>
        <taxon>Pseudomonadota</taxon>
        <taxon>Betaproteobacteria</taxon>
        <taxon>Burkholderiales</taxon>
        <taxon>Sphaerotilaceae</taxon>
        <taxon>Aquariibacter</taxon>
    </lineage>
</organism>
<reference evidence="5 6" key="1">
    <citation type="submission" date="2020-08" db="EMBL/GenBank/DDBJ databases">
        <title>Aquariorum lacteus gen. nov., sp. nov., a new member of the family Comamonadaceae, isolated from freshwater aquarium.</title>
        <authorList>
            <person name="Chun S.-J."/>
        </authorList>
    </citation>
    <scope>NUCLEOTIDE SEQUENCE [LARGE SCALE GENOMIC DNA]</scope>
    <source>
        <strain evidence="5 6">SJAQ100</strain>
    </source>
</reference>
<dbReference type="Gene3D" id="3.40.50.1820">
    <property type="entry name" value="alpha/beta hydrolase"/>
    <property type="match status" value="1"/>
</dbReference>
<dbReference type="EMBL" id="JACIVI010000001">
    <property type="protein sequence ID" value="MBB1160589.1"/>
    <property type="molecule type" value="Genomic_DNA"/>
</dbReference>
<feature type="domain" description="BD-FAE-like" evidence="4">
    <location>
        <begin position="55"/>
        <end position="194"/>
    </location>
</feature>
<dbReference type="SUPFAM" id="SSF53474">
    <property type="entry name" value="alpha/beta-Hydrolases"/>
    <property type="match status" value="1"/>
</dbReference>
<dbReference type="InterPro" id="IPR029058">
    <property type="entry name" value="AB_hydrolase_fold"/>
</dbReference>
<evidence type="ECO:0000313" key="5">
    <source>
        <dbReference type="EMBL" id="MBB1160589.1"/>
    </source>
</evidence>
<evidence type="ECO:0000256" key="3">
    <source>
        <dbReference type="SAM" id="SignalP"/>
    </source>
</evidence>
<protein>
    <submittedName>
        <fullName evidence="5">Alpha/beta hydrolase</fullName>
    </submittedName>
</protein>
<dbReference type="InterPro" id="IPR050300">
    <property type="entry name" value="GDXG_lipolytic_enzyme"/>
</dbReference>
<evidence type="ECO:0000259" key="4">
    <source>
        <dbReference type="Pfam" id="PF20434"/>
    </source>
</evidence>
<comment type="caution">
    <text evidence="5">The sequence shown here is derived from an EMBL/GenBank/DDBJ whole genome shotgun (WGS) entry which is preliminary data.</text>
</comment>
<dbReference type="Pfam" id="PF20434">
    <property type="entry name" value="BD-FAE"/>
    <property type="match status" value="1"/>
</dbReference>
<dbReference type="RefSeq" id="WP_182660674.1">
    <property type="nucleotide sequence ID" value="NZ_JACIVI010000001.1"/>
</dbReference>
<dbReference type="PANTHER" id="PTHR48081">
    <property type="entry name" value="AB HYDROLASE SUPERFAMILY PROTEIN C4A8.06C"/>
    <property type="match status" value="1"/>
</dbReference>
<dbReference type="InterPro" id="IPR049492">
    <property type="entry name" value="BD-FAE-like_dom"/>
</dbReference>
<evidence type="ECO:0000256" key="1">
    <source>
        <dbReference type="ARBA" id="ARBA00010515"/>
    </source>
</evidence>
<comment type="similarity">
    <text evidence="1">Belongs to the 'GDXG' lipolytic enzyme family.</text>
</comment>